<evidence type="ECO:0000256" key="2">
    <source>
        <dbReference type="ARBA" id="ARBA00022419"/>
    </source>
</evidence>
<dbReference type="GO" id="GO:0008964">
    <property type="term" value="F:phosphoenolpyruvate carboxylase activity"/>
    <property type="evidence" value="ECO:0007669"/>
    <property type="project" value="InterPro"/>
</dbReference>
<dbReference type="PRINTS" id="PR00150">
    <property type="entry name" value="PEPCARBXLASE"/>
</dbReference>
<sequence>MRSEKFQNEVDLKYKLYNSIFLTLPLDGIHKTGILIPILKEECSKGLETGKSPVEIFEDFFEKQTSFKTEEEEFDFMFRVIHYIERQVVLLDAVEDAVFDKMNDLDGAGSLKALKSKIKQTGKWEDFKNDLEHFAVRVVLTAHPTQFYPSTVLAIINDLIKAIQKSDLLQIKLLLTQLGKTPFFKKERPTPYDEAKSLSWYLENIFYQSASGLYSELLKSEDFSNEKVGSVISFGFWPGGDRDGNPYVNTETTLKVAERLRYILFLNYYKDLRLLRRRLSFKGVHELIVNLEERVLTALNDSDKSAGITLAEINDCLNKIEKIVVEQHDGFFLDLLRKFQNKVKLFGSHFANIDIRQDSRIIGKAFDVLRKSSTFLTNQIGDAPLESLFEVKGSVSYFKTEDEVSRDTISVFSTMKEIQERNGELACNRFIISNCQTSVDVARVYAMAKLCAWEDSLPLDIVPLFETIDDLSKADETMRELFENKVYYQHLISRGMKQTIMLGFSDGTKDGGYFSANWSIYKAKENITRLAREKGIVVVFFDGRGGPPARGGGNTHKFYSSLGNNIENQEIQVTIQGQTISSKFGTKASAKYYQELLITAGLGNRLFEDQSKQFSTEDREIMEALSQYSLEEYQRFKSSDKFVPYLEKMSALKYYGEAKIGSRPSKRNASAELNFDDLRAIPFVGAWSQMKQNVPGFFGVGASIKRLKEEGRMEGCKSLYQNSLFFRTLVENSMQSISKSYFSLTQYMQNDEEFGEFWNWIYMEYQLSIDMLLEVSGQEEIMELSLELKDSIHLREEIVLPLICIQQFALMKIREMDLSGNIDQNKYNILQNLVIRSLYGNINASRNSA</sequence>
<dbReference type="EMBL" id="MVDE01000004">
    <property type="protein sequence ID" value="PKQ68392.1"/>
    <property type="molecule type" value="Genomic_DNA"/>
</dbReference>
<dbReference type="InterPro" id="IPR021135">
    <property type="entry name" value="PEP_COase"/>
</dbReference>
<dbReference type="RefSeq" id="WP_101308551.1">
    <property type="nucleotide sequence ID" value="NZ_MVDE01000004.1"/>
</dbReference>
<dbReference type="Pfam" id="PF00311">
    <property type="entry name" value="PEPcase"/>
    <property type="match status" value="2"/>
</dbReference>
<dbReference type="SUPFAM" id="SSF51621">
    <property type="entry name" value="Phosphoenolpyruvate/pyruvate domain"/>
    <property type="match status" value="1"/>
</dbReference>
<keyword evidence="3" id="KW-0670">Pyruvate</keyword>
<comment type="function">
    <text evidence="1">Forms oxaloacetate, a four-carbon dicarboxylic acid source for the tricarboxylic acid cycle.</text>
</comment>
<dbReference type="GO" id="GO:0006099">
    <property type="term" value="P:tricarboxylic acid cycle"/>
    <property type="evidence" value="ECO:0007669"/>
    <property type="project" value="InterPro"/>
</dbReference>
<accession>A0A2N3IDH7</accession>
<evidence type="ECO:0000256" key="1">
    <source>
        <dbReference type="ARBA" id="ARBA00003670"/>
    </source>
</evidence>
<proteinExistence type="predicted"/>
<dbReference type="GO" id="GO:0015977">
    <property type="term" value="P:carbon fixation"/>
    <property type="evidence" value="ECO:0007669"/>
    <property type="project" value="InterPro"/>
</dbReference>
<name>A0A2N3IDH7_9BACT</name>
<dbReference type="AlphaFoldDB" id="A0A2N3IDH7"/>
<evidence type="ECO:0000313" key="3">
    <source>
        <dbReference type="EMBL" id="PKQ68392.1"/>
    </source>
</evidence>
<dbReference type="InterPro" id="IPR015813">
    <property type="entry name" value="Pyrv/PenolPyrv_kinase-like_dom"/>
</dbReference>
<gene>
    <name evidence="3" type="ORF">BZG01_04035</name>
</gene>
<keyword evidence="4" id="KW-1185">Reference proteome</keyword>
<protein>
    <recommendedName>
        <fullName evidence="2">Phosphoenolpyruvate carboxylase</fullName>
    </recommendedName>
</protein>
<dbReference type="PANTHER" id="PTHR30523:SF6">
    <property type="entry name" value="PHOSPHOENOLPYRUVATE CARBOXYLASE"/>
    <property type="match status" value="1"/>
</dbReference>
<dbReference type="Proteomes" id="UP000233618">
    <property type="component" value="Unassembled WGS sequence"/>
</dbReference>
<comment type="caution">
    <text evidence="3">The sequence shown here is derived from an EMBL/GenBank/DDBJ whole genome shotgun (WGS) entry which is preliminary data.</text>
</comment>
<dbReference type="PANTHER" id="PTHR30523">
    <property type="entry name" value="PHOSPHOENOLPYRUVATE CARBOXYLASE"/>
    <property type="match status" value="1"/>
</dbReference>
<evidence type="ECO:0000313" key="4">
    <source>
        <dbReference type="Proteomes" id="UP000233618"/>
    </source>
</evidence>
<organism evidence="3 4">
    <name type="scientific">Labilibaculum manganireducens</name>
    <dbReference type="NCBI Taxonomy" id="1940525"/>
    <lineage>
        <taxon>Bacteria</taxon>
        <taxon>Pseudomonadati</taxon>
        <taxon>Bacteroidota</taxon>
        <taxon>Bacteroidia</taxon>
        <taxon>Marinilabiliales</taxon>
        <taxon>Marinifilaceae</taxon>
        <taxon>Labilibaculum</taxon>
    </lineage>
</organism>
<dbReference type="GO" id="GO:0005829">
    <property type="term" value="C:cytosol"/>
    <property type="evidence" value="ECO:0007669"/>
    <property type="project" value="TreeGrafter"/>
</dbReference>
<reference evidence="3 4" key="1">
    <citation type="journal article" date="2017" name="Front. Microbiol.">
        <title>Labilibaculum manganireducens gen. nov., sp. nov. and Labilibaculum filiforme sp. nov., Novel Bacteroidetes Isolated from Subsurface Sediments of the Baltic Sea.</title>
        <authorList>
            <person name="Vandieken V."/>
            <person name="Marshall I.P."/>
            <person name="Niemann H."/>
            <person name="Engelen B."/>
            <person name="Cypionka H."/>
        </authorList>
    </citation>
    <scope>NUCLEOTIDE SEQUENCE [LARGE SCALE GENOMIC DNA]</scope>
    <source>
        <strain evidence="3 4">59.10-2M</strain>
    </source>
</reference>